<feature type="compositionally biased region" description="Polar residues" evidence="1">
    <location>
        <begin position="75"/>
        <end position="88"/>
    </location>
</feature>
<dbReference type="AlphaFoldDB" id="Q6UUR8"/>
<evidence type="ECO:0000256" key="2">
    <source>
        <dbReference type="SAM" id="SignalP"/>
    </source>
</evidence>
<dbReference type="InterPro" id="IPR021109">
    <property type="entry name" value="Peptidase_aspartic_dom_sf"/>
</dbReference>
<gene>
    <name evidence="4" type="ORF">OSJNBa0079I01.18</name>
</gene>
<dbReference type="Gene3D" id="2.40.70.10">
    <property type="entry name" value="Acid Proteases"/>
    <property type="match status" value="1"/>
</dbReference>
<protein>
    <recommendedName>
        <fullName evidence="3">Retrotransposon gag domain-containing protein</fullName>
    </recommendedName>
</protein>
<dbReference type="Pfam" id="PF03732">
    <property type="entry name" value="Retrotrans_gag"/>
    <property type="match status" value="1"/>
</dbReference>
<proteinExistence type="predicted"/>
<name>Q6UUR8_ORYSJ</name>
<dbReference type="EMBL" id="AY360384">
    <property type="protein sequence ID" value="AAQ56287.1"/>
    <property type="molecule type" value="Genomic_DNA"/>
</dbReference>
<keyword evidence="2" id="KW-0732">Signal</keyword>
<dbReference type="InterPro" id="IPR005162">
    <property type="entry name" value="Retrotrans_gag_dom"/>
</dbReference>
<dbReference type="CDD" id="cd00303">
    <property type="entry name" value="retropepsin_like"/>
    <property type="match status" value="1"/>
</dbReference>
<feature type="region of interest" description="Disordered" evidence="1">
    <location>
        <begin position="583"/>
        <end position="604"/>
    </location>
</feature>
<feature type="chain" id="PRO_5004280732" description="Retrotransposon gag domain-containing protein" evidence="2">
    <location>
        <begin position="24"/>
        <end position="641"/>
    </location>
</feature>
<sequence>MASLLTFGMSLLLELLVSTSGRAADGTNYRNAQFKSTKIINKILKRHEKQEQRFCWNEGMRLPSIEDCPGCSNNVGSSSQSYNKSNRLSQKRVSVHQRLDTVNQDRDEGEDEGRKSQWCPSEFEAKEADVDDVEEASARLILSPDQAVFEKPEWTENRHLKLLYLNGYVNGKPMSKMLVDGGAAVNLMPYATFRKLGRNVDDLIKMNMILKDFSGNPSETKGVLNVELTIGSDKIEIVPADSQLKMETPNYYFEGVVEGSNVYTKDTVDDLDGKLTKFGNDGKTKYGKAKDDEPKDEKSEGEESQEIKNSQDQIDYAVHHALINQSGELVNTLTNMIKSLVDVTIAEHQAKGPTFLPDGVFLQYRNLVSSKQQPVSDVMREQFGLKPKDTSNFYWHPYPEYFERVPLPNRYKVPDFSKFSWQDNMSTYEHVSQFLAQCGEASAIDALRSWANLEKQFHKYFYSANDEMKLSDLTAIMQRHDESVPDYIQRFKDMRNRFSAQDFECLAHLAQNVTLHEQRFAEAKKKFKKVNHVYPYVSDFEEDNDLEVATARNKKVFTQLIKSAIEQGKIKFDDSRRPMKVDGNTFPISMVHTSGRTTDGKNHRNSQINSVRIINKYQRKYEKQEERYYEDDGGFDPHWDY</sequence>
<evidence type="ECO:0000259" key="3">
    <source>
        <dbReference type="Pfam" id="PF03732"/>
    </source>
</evidence>
<evidence type="ECO:0000256" key="1">
    <source>
        <dbReference type="SAM" id="MobiDB-lite"/>
    </source>
</evidence>
<feature type="region of interest" description="Disordered" evidence="1">
    <location>
        <begin position="75"/>
        <end position="121"/>
    </location>
</feature>
<accession>Q6UUR8</accession>
<feature type="compositionally biased region" description="Basic and acidic residues" evidence="1">
    <location>
        <begin position="97"/>
        <end position="106"/>
    </location>
</feature>
<feature type="region of interest" description="Disordered" evidence="1">
    <location>
        <begin position="282"/>
        <end position="310"/>
    </location>
</feature>
<feature type="compositionally biased region" description="Basic and acidic residues" evidence="1">
    <location>
        <begin position="282"/>
        <end position="298"/>
    </location>
</feature>
<organism evidence="4">
    <name type="scientific">Oryza sativa subsp. japonica</name>
    <name type="common">Rice</name>
    <dbReference type="NCBI Taxonomy" id="39947"/>
    <lineage>
        <taxon>Eukaryota</taxon>
        <taxon>Viridiplantae</taxon>
        <taxon>Streptophyta</taxon>
        <taxon>Embryophyta</taxon>
        <taxon>Tracheophyta</taxon>
        <taxon>Spermatophyta</taxon>
        <taxon>Magnoliopsida</taxon>
        <taxon>Liliopsida</taxon>
        <taxon>Poales</taxon>
        <taxon>Poaceae</taxon>
        <taxon>BOP clade</taxon>
        <taxon>Oryzoideae</taxon>
        <taxon>Oryzeae</taxon>
        <taxon>Oryzinae</taxon>
        <taxon>Oryza</taxon>
        <taxon>Oryza sativa</taxon>
    </lineage>
</organism>
<feature type="domain" description="Retrotransposon gag" evidence="3">
    <location>
        <begin position="440"/>
        <end position="500"/>
    </location>
</feature>
<evidence type="ECO:0000313" key="4">
    <source>
        <dbReference type="EMBL" id="AAQ56287.1"/>
    </source>
</evidence>
<reference evidence="4" key="1">
    <citation type="journal article" date="2004" name="Nat. Genet.">
        <title>Sequencing of a rice centromere uncovers active genes.</title>
        <authorList>
            <person name="Nagaki K."/>
            <person name="Cheng Z."/>
            <person name="Ouyang S."/>
            <person name="Talbert P.B."/>
            <person name="Kim M."/>
            <person name="Jones K.M."/>
            <person name="Henikoff S."/>
            <person name="Buell C.R."/>
            <person name="Jiang J."/>
        </authorList>
    </citation>
    <scope>NUCLEOTIDE SEQUENCE</scope>
</reference>
<dbReference type="SUPFAM" id="SSF50630">
    <property type="entry name" value="Acid proteases"/>
    <property type="match status" value="1"/>
</dbReference>
<feature type="signal peptide" evidence="2">
    <location>
        <begin position="1"/>
        <end position="23"/>
    </location>
</feature>